<gene>
    <name evidence="7" type="ORF">HID58_022000</name>
</gene>
<reference evidence="7 8" key="1">
    <citation type="submission" date="2021-05" db="EMBL/GenBank/DDBJ databases">
        <title>Genome Assembly of Synthetic Allotetraploid Brassica napus Reveals Homoeologous Exchanges between Subgenomes.</title>
        <authorList>
            <person name="Davis J.T."/>
        </authorList>
    </citation>
    <scope>NUCLEOTIDE SEQUENCE [LARGE SCALE GENOMIC DNA]</scope>
    <source>
        <strain evidence="8">cv. Da-Ae</strain>
        <tissue evidence="7">Seedling</tissue>
    </source>
</reference>
<organism evidence="7 8">
    <name type="scientific">Brassica napus</name>
    <name type="common">Rape</name>
    <dbReference type="NCBI Taxonomy" id="3708"/>
    <lineage>
        <taxon>Eukaryota</taxon>
        <taxon>Viridiplantae</taxon>
        <taxon>Streptophyta</taxon>
        <taxon>Embryophyta</taxon>
        <taxon>Tracheophyta</taxon>
        <taxon>Spermatophyta</taxon>
        <taxon>Magnoliopsida</taxon>
        <taxon>eudicotyledons</taxon>
        <taxon>Gunneridae</taxon>
        <taxon>Pentapetalae</taxon>
        <taxon>rosids</taxon>
        <taxon>malvids</taxon>
        <taxon>Brassicales</taxon>
        <taxon>Brassicaceae</taxon>
        <taxon>Brassiceae</taxon>
        <taxon>Brassica</taxon>
    </lineage>
</organism>
<proteinExistence type="inferred from homology"/>
<comment type="subcellular location">
    <subcellularLocation>
        <location evidence="1">Membrane</location>
    </subcellularLocation>
</comment>
<name>A0ABQ8CYW7_BRANA</name>
<sequence>MMKVKSFIGSRLKTYSARQENSEKECRRSLTCKLSVNEEYQEAFRTNSYLEIRTKAEDQLGITFSSKLSSPSPTTSPSSSSDLSFHSHFTDYLLDPPQETLDALMQDTSFHYLLAKFFDFSSDACDVCESLLQCIQQIKINHMKLKRVIKIGKRVCNGAKTPECSRENLCALIFQELSRYALLKNPLYCIINETQFPRLGSYSLVISHIAIVITLLTVALHSILGVLAAPALLGLCCLLRKKKTKRKMKNKSKTDTKLENLGAQMDIAAKGTFIMMNDLDTLSRLAGRLCDEIEHRKAVAAMCAKSGKVEVLKEALRVFNGHEERFSELLQELEEHLYLCFHTINISRRLVLAQTTGPSS</sequence>
<comment type="caution">
    <text evidence="7">The sequence shown here is derived from an EMBL/GenBank/DDBJ whole genome shotgun (WGS) entry which is preliminary data.</text>
</comment>
<evidence type="ECO:0000313" key="7">
    <source>
        <dbReference type="EMBL" id="KAH0921982.1"/>
    </source>
</evidence>
<dbReference type="PANTHER" id="PTHR31113:SF31">
    <property type="entry name" value="(RAPE) HYPOTHETICAL PROTEIN"/>
    <property type="match status" value="1"/>
</dbReference>
<dbReference type="Proteomes" id="UP000824890">
    <property type="component" value="Unassembled WGS sequence"/>
</dbReference>
<accession>A0ABQ8CYW7</accession>
<evidence type="ECO:0000256" key="3">
    <source>
        <dbReference type="ARBA" id="ARBA00022692"/>
    </source>
</evidence>
<keyword evidence="5 6" id="KW-0472">Membrane</keyword>
<evidence type="ECO:0000256" key="4">
    <source>
        <dbReference type="ARBA" id="ARBA00022989"/>
    </source>
</evidence>
<dbReference type="InterPro" id="IPR007749">
    <property type="entry name" value="DUF677"/>
</dbReference>
<dbReference type="EMBL" id="JAGKQM010000006">
    <property type="protein sequence ID" value="KAH0921982.1"/>
    <property type="molecule type" value="Genomic_DNA"/>
</dbReference>
<evidence type="ECO:0000256" key="5">
    <source>
        <dbReference type="ARBA" id="ARBA00023136"/>
    </source>
</evidence>
<feature type="transmembrane region" description="Helical" evidence="6">
    <location>
        <begin position="209"/>
        <end position="239"/>
    </location>
</feature>
<keyword evidence="3 6" id="KW-0812">Transmembrane</keyword>
<keyword evidence="4 6" id="KW-1133">Transmembrane helix</keyword>
<dbReference type="PANTHER" id="PTHR31113">
    <property type="entry name" value="UPF0496 PROTEIN 3-RELATED"/>
    <property type="match status" value="1"/>
</dbReference>
<evidence type="ECO:0000256" key="1">
    <source>
        <dbReference type="ARBA" id="ARBA00004370"/>
    </source>
</evidence>
<evidence type="ECO:0000256" key="2">
    <source>
        <dbReference type="ARBA" id="ARBA00009074"/>
    </source>
</evidence>
<protein>
    <submittedName>
        <fullName evidence="7">Uncharacterized protein</fullName>
    </submittedName>
</protein>
<keyword evidence="8" id="KW-1185">Reference proteome</keyword>
<evidence type="ECO:0000313" key="8">
    <source>
        <dbReference type="Proteomes" id="UP000824890"/>
    </source>
</evidence>
<evidence type="ECO:0000256" key="6">
    <source>
        <dbReference type="SAM" id="Phobius"/>
    </source>
</evidence>
<comment type="similarity">
    <text evidence="2">Belongs to the UPF0496 family.</text>
</comment>